<dbReference type="PANTHER" id="PTHR43304:SF1">
    <property type="entry name" value="PAC DOMAIN-CONTAINING PROTEIN"/>
    <property type="match status" value="1"/>
</dbReference>
<dbReference type="Pfam" id="PF02518">
    <property type="entry name" value="HATPase_c"/>
    <property type="match status" value="1"/>
</dbReference>
<dbReference type="Gene3D" id="3.30.565.10">
    <property type="entry name" value="Histidine kinase-like ATPase, C-terminal domain"/>
    <property type="match status" value="1"/>
</dbReference>
<sequence>MPIDHRLANESLFKQAFKYAPIGMALVHLNGAVLITNPAICSILGYSDAELLTMTFHDMTHSEDLELDCLYLSELLACQRESYQMVKRYFHKEGHVIWALLAVSLVKDEENNPQFLIAQVIDQTDHKHIESQALSHIISENAQDIISIATPDCITRYISPAVRRLLGYEPEEMVGTKLTNLWHPDDLDDFLQNGLFKNGDVDILECRVRHNEGHYVWFETTVKMICDEQGNIAQVVGVGRDISTRKQAEAELRATKERLESFIDHNIDPVMMINLAYDVVKINLAFETTFGWTSSEIVGVNVFDFPFIPEASRPGCLQALEQRQPYYLETVRKKKDGGELPVMVSLFTMQDESGILSGWAVTLRDLTAHKQTEALLINSEKLTIAGQLAAGIAHEIRNPITAIKGFMHLMRSGKSEKQMYYDIVSSEIERIEMILSELLILAKPQLIHSECKDLRALLSQVTTLLESQANMNNVQILMEFEPCNTYVQCDENQLKQVCINFIKNAIEAMPHGGDLFIHLKSNHTDRILLRFIDHGCGVPEHILAKLGQPFFTTKEKGTGLGFMVSKKIIENHHGTVTVMSKENKGTTVEVSLPTVPKNRTD</sequence>
<evidence type="ECO:0000259" key="9">
    <source>
        <dbReference type="PROSITE" id="PS50109"/>
    </source>
</evidence>
<dbReference type="InterPro" id="IPR052162">
    <property type="entry name" value="Sensor_kinase/Photoreceptor"/>
</dbReference>
<feature type="domain" description="PAC" evidence="11">
    <location>
        <begin position="79"/>
        <end position="135"/>
    </location>
</feature>
<proteinExistence type="predicted"/>
<dbReference type="InterPro" id="IPR013655">
    <property type="entry name" value="PAS_fold_3"/>
</dbReference>
<feature type="domain" description="PAS" evidence="10">
    <location>
        <begin position="9"/>
        <end position="66"/>
    </location>
</feature>
<dbReference type="Gene3D" id="1.10.287.130">
    <property type="match status" value="1"/>
</dbReference>
<feature type="domain" description="PAS" evidence="10">
    <location>
        <begin position="255"/>
        <end position="305"/>
    </location>
</feature>
<protein>
    <recommendedName>
        <fullName evidence="2">histidine kinase</fullName>
        <ecNumber evidence="2">2.7.13.3</ecNumber>
    </recommendedName>
</protein>
<dbReference type="InterPro" id="IPR004358">
    <property type="entry name" value="Sig_transdc_His_kin-like_C"/>
</dbReference>
<feature type="domain" description="PAC" evidence="11">
    <location>
        <begin position="202"/>
        <end position="254"/>
    </location>
</feature>
<dbReference type="EC" id="2.7.13.3" evidence="2"/>
<evidence type="ECO:0000256" key="8">
    <source>
        <dbReference type="ARBA" id="ARBA00023012"/>
    </source>
</evidence>
<dbReference type="Pfam" id="PF13426">
    <property type="entry name" value="PAS_9"/>
    <property type="match status" value="1"/>
</dbReference>
<dbReference type="InterPro" id="IPR000014">
    <property type="entry name" value="PAS"/>
</dbReference>
<evidence type="ECO:0000259" key="11">
    <source>
        <dbReference type="PROSITE" id="PS50113"/>
    </source>
</evidence>
<dbReference type="CDD" id="cd00130">
    <property type="entry name" value="PAS"/>
    <property type="match status" value="3"/>
</dbReference>
<feature type="domain" description="PAC" evidence="11">
    <location>
        <begin position="324"/>
        <end position="378"/>
    </location>
</feature>
<evidence type="ECO:0000256" key="6">
    <source>
        <dbReference type="ARBA" id="ARBA00022777"/>
    </source>
</evidence>
<feature type="domain" description="Histidine kinase" evidence="9">
    <location>
        <begin position="391"/>
        <end position="596"/>
    </location>
</feature>
<name>A0ABQ1F1Y0_9BACL</name>
<dbReference type="InterPro" id="IPR036097">
    <property type="entry name" value="HisK_dim/P_sf"/>
</dbReference>
<evidence type="ECO:0000259" key="10">
    <source>
        <dbReference type="PROSITE" id="PS50112"/>
    </source>
</evidence>
<keyword evidence="8" id="KW-0902">Two-component regulatory system</keyword>
<keyword evidence="6" id="KW-0418">Kinase</keyword>
<dbReference type="PROSITE" id="PS50113">
    <property type="entry name" value="PAC"/>
    <property type="match status" value="3"/>
</dbReference>
<evidence type="ECO:0000256" key="5">
    <source>
        <dbReference type="ARBA" id="ARBA00022741"/>
    </source>
</evidence>
<dbReference type="NCBIfam" id="TIGR00229">
    <property type="entry name" value="sensory_box"/>
    <property type="match status" value="3"/>
</dbReference>
<accession>A0ABQ1F1Y0</accession>
<comment type="catalytic activity">
    <reaction evidence="1">
        <text>ATP + protein L-histidine = ADP + protein N-phospho-L-histidine.</text>
        <dbReference type="EC" id="2.7.13.3"/>
    </reaction>
</comment>
<comment type="caution">
    <text evidence="12">The sequence shown here is derived from an EMBL/GenBank/DDBJ whole genome shotgun (WGS) entry which is preliminary data.</text>
</comment>
<dbReference type="Gene3D" id="3.30.450.20">
    <property type="entry name" value="PAS domain"/>
    <property type="match status" value="3"/>
</dbReference>
<dbReference type="SMART" id="SM00387">
    <property type="entry name" value="HATPase_c"/>
    <property type="match status" value="1"/>
</dbReference>
<dbReference type="PRINTS" id="PR00344">
    <property type="entry name" value="BCTRLSENSOR"/>
</dbReference>
<dbReference type="InterPro" id="IPR035965">
    <property type="entry name" value="PAS-like_dom_sf"/>
</dbReference>
<feature type="domain" description="PAS" evidence="10">
    <location>
        <begin position="130"/>
        <end position="186"/>
    </location>
</feature>
<dbReference type="PROSITE" id="PS50112">
    <property type="entry name" value="PAS"/>
    <property type="match status" value="3"/>
</dbReference>
<dbReference type="SUPFAM" id="SSF47384">
    <property type="entry name" value="Homodimeric domain of signal transducing histidine kinase"/>
    <property type="match status" value="1"/>
</dbReference>
<dbReference type="Pfam" id="PF00512">
    <property type="entry name" value="HisKA"/>
    <property type="match status" value="1"/>
</dbReference>
<dbReference type="SMART" id="SM00086">
    <property type="entry name" value="PAC"/>
    <property type="match status" value="3"/>
</dbReference>
<evidence type="ECO:0000256" key="3">
    <source>
        <dbReference type="ARBA" id="ARBA00022553"/>
    </source>
</evidence>
<evidence type="ECO:0000256" key="1">
    <source>
        <dbReference type="ARBA" id="ARBA00000085"/>
    </source>
</evidence>
<dbReference type="InterPro" id="IPR000700">
    <property type="entry name" value="PAS-assoc_C"/>
</dbReference>
<gene>
    <name evidence="12" type="ORF">GCM10008018_47960</name>
</gene>
<dbReference type="InterPro" id="IPR003661">
    <property type="entry name" value="HisK_dim/P_dom"/>
</dbReference>
<keyword evidence="3" id="KW-0597">Phosphoprotein</keyword>
<keyword evidence="5" id="KW-0547">Nucleotide-binding</keyword>
<keyword evidence="7" id="KW-0067">ATP-binding</keyword>
<organism evidence="12 13">
    <name type="scientific">Paenibacillus marchantiophytorum</name>
    <dbReference type="NCBI Taxonomy" id="1619310"/>
    <lineage>
        <taxon>Bacteria</taxon>
        <taxon>Bacillati</taxon>
        <taxon>Bacillota</taxon>
        <taxon>Bacilli</taxon>
        <taxon>Bacillales</taxon>
        <taxon>Paenibacillaceae</taxon>
        <taxon>Paenibacillus</taxon>
    </lineage>
</organism>
<dbReference type="Proteomes" id="UP000615455">
    <property type="component" value="Unassembled WGS sequence"/>
</dbReference>
<dbReference type="EMBL" id="BMHE01000030">
    <property type="protein sequence ID" value="GFZ95961.1"/>
    <property type="molecule type" value="Genomic_DNA"/>
</dbReference>
<dbReference type="InterPro" id="IPR036890">
    <property type="entry name" value="HATPase_C_sf"/>
</dbReference>
<dbReference type="InterPro" id="IPR003594">
    <property type="entry name" value="HATPase_dom"/>
</dbReference>
<dbReference type="SUPFAM" id="SSF55785">
    <property type="entry name" value="PYP-like sensor domain (PAS domain)"/>
    <property type="match status" value="3"/>
</dbReference>
<dbReference type="Pfam" id="PF08447">
    <property type="entry name" value="PAS_3"/>
    <property type="match status" value="2"/>
</dbReference>
<dbReference type="InterPro" id="IPR005467">
    <property type="entry name" value="His_kinase_dom"/>
</dbReference>
<dbReference type="CDD" id="cd00082">
    <property type="entry name" value="HisKA"/>
    <property type="match status" value="1"/>
</dbReference>
<evidence type="ECO:0000256" key="7">
    <source>
        <dbReference type="ARBA" id="ARBA00022840"/>
    </source>
</evidence>
<keyword evidence="13" id="KW-1185">Reference proteome</keyword>
<reference evidence="13" key="1">
    <citation type="journal article" date="2019" name="Int. J. Syst. Evol. Microbiol.">
        <title>The Global Catalogue of Microorganisms (GCM) 10K type strain sequencing project: providing services to taxonomists for standard genome sequencing and annotation.</title>
        <authorList>
            <consortium name="The Broad Institute Genomics Platform"/>
            <consortium name="The Broad Institute Genome Sequencing Center for Infectious Disease"/>
            <person name="Wu L."/>
            <person name="Ma J."/>
        </authorList>
    </citation>
    <scope>NUCLEOTIDE SEQUENCE [LARGE SCALE GENOMIC DNA]</scope>
    <source>
        <strain evidence="13">CGMCC 1.15043</strain>
    </source>
</reference>
<dbReference type="SUPFAM" id="SSF55874">
    <property type="entry name" value="ATPase domain of HSP90 chaperone/DNA topoisomerase II/histidine kinase"/>
    <property type="match status" value="1"/>
</dbReference>
<dbReference type="PANTHER" id="PTHR43304">
    <property type="entry name" value="PHYTOCHROME-LIKE PROTEIN CPH1"/>
    <property type="match status" value="1"/>
</dbReference>
<evidence type="ECO:0000256" key="2">
    <source>
        <dbReference type="ARBA" id="ARBA00012438"/>
    </source>
</evidence>
<dbReference type="RefSeq" id="WP_189015775.1">
    <property type="nucleotide sequence ID" value="NZ_BMHE01000030.1"/>
</dbReference>
<evidence type="ECO:0000256" key="4">
    <source>
        <dbReference type="ARBA" id="ARBA00022679"/>
    </source>
</evidence>
<dbReference type="InterPro" id="IPR001610">
    <property type="entry name" value="PAC"/>
</dbReference>
<dbReference type="PROSITE" id="PS50109">
    <property type="entry name" value="HIS_KIN"/>
    <property type="match status" value="1"/>
</dbReference>
<dbReference type="SMART" id="SM00388">
    <property type="entry name" value="HisKA"/>
    <property type="match status" value="1"/>
</dbReference>
<dbReference type="SMART" id="SM00091">
    <property type="entry name" value="PAS"/>
    <property type="match status" value="3"/>
</dbReference>
<evidence type="ECO:0000313" key="12">
    <source>
        <dbReference type="EMBL" id="GFZ95961.1"/>
    </source>
</evidence>
<keyword evidence="4" id="KW-0808">Transferase</keyword>
<evidence type="ECO:0000313" key="13">
    <source>
        <dbReference type="Proteomes" id="UP000615455"/>
    </source>
</evidence>